<sequence>MPTSATLPDDVDVLKRLIVGLTREAVHASTLIEKLRGELARMKRARFGTSSEKLGTRLE</sequence>
<organism evidence="1 2">
    <name type="scientific">Methylobacterium indicum</name>
    <dbReference type="NCBI Taxonomy" id="1775910"/>
    <lineage>
        <taxon>Bacteria</taxon>
        <taxon>Pseudomonadati</taxon>
        <taxon>Pseudomonadota</taxon>
        <taxon>Alphaproteobacteria</taxon>
        <taxon>Hyphomicrobiales</taxon>
        <taxon>Methylobacteriaceae</taxon>
        <taxon>Methylobacterium</taxon>
    </lineage>
</organism>
<proteinExistence type="predicted"/>
<accession>A0A8H8WZ24</accession>
<dbReference type="AlphaFoldDB" id="A0A8H8WZ24"/>
<evidence type="ECO:0000313" key="2">
    <source>
        <dbReference type="Proteomes" id="UP000663508"/>
    </source>
</evidence>
<protein>
    <recommendedName>
        <fullName evidence="3">Transposase</fullName>
    </recommendedName>
</protein>
<name>A0A8H8WZ24_9HYPH</name>
<dbReference type="Proteomes" id="UP000663508">
    <property type="component" value="Chromosome"/>
</dbReference>
<evidence type="ECO:0008006" key="3">
    <source>
        <dbReference type="Google" id="ProtNLM"/>
    </source>
</evidence>
<gene>
    <name evidence="1" type="ORF">mvi_52150</name>
</gene>
<evidence type="ECO:0000313" key="1">
    <source>
        <dbReference type="EMBL" id="BCM86754.1"/>
    </source>
</evidence>
<reference evidence="1" key="1">
    <citation type="submission" date="2020-11" db="EMBL/GenBank/DDBJ databases">
        <title>Complete genome sequence of a novel pathogenic Methylobacterium strain isolated from rice in Vietnam.</title>
        <authorList>
            <person name="Lai K."/>
            <person name="Okazaki S."/>
            <person name="Higashi K."/>
            <person name="Mori H."/>
            <person name="Toyoda A."/>
            <person name="Kurokawa K."/>
        </authorList>
    </citation>
    <scope>NUCLEOTIDE SEQUENCE</scope>
    <source>
        <strain evidence="1">VL1</strain>
    </source>
</reference>
<dbReference type="KEGG" id="mind:mvi_52150"/>
<dbReference type="EMBL" id="AP024145">
    <property type="protein sequence ID" value="BCM86754.1"/>
    <property type="molecule type" value="Genomic_DNA"/>
</dbReference>